<dbReference type="InterPro" id="IPR053227">
    <property type="entry name" value="TRPL-trafficking_regulator"/>
</dbReference>
<dbReference type="InterPro" id="IPR027417">
    <property type="entry name" value="P-loop_NTPase"/>
</dbReference>
<dbReference type="EMBL" id="HBHR01018879">
    <property type="protein sequence ID" value="CAD9870300.1"/>
    <property type="molecule type" value="Transcribed_RNA"/>
</dbReference>
<name>A0A7S2XZZ9_9STRA</name>
<dbReference type="SUPFAM" id="SSF52540">
    <property type="entry name" value="P-loop containing nucleoside triphosphate hydrolases"/>
    <property type="match status" value="1"/>
</dbReference>
<reference evidence="2" key="1">
    <citation type="submission" date="2021-01" db="EMBL/GenBank/DDBJ databases">
        <authorList>
            <person name="Corre E."/>
            <person name="Pelletier E."/>
            <person name="Niang G."/>
            <person name="Scheremetjew M."/>
            <person name="Finn R."/>
            <person name="Kale V."/>
            <person name="Holt S."/>
            <person name="Cochrane G."/>
            <person name="Meng A."/>
            <person name="Brown T."/>
            <person name="Cohen L."/>
        </authorList>
    </citation>
    <scope>NUCLEOTIDE SEQUENCE</scope>
    <source>
        <strain evidence="2">CCMP1661</strain>
    </source>
</reference>
<dbReference type="Pfam" id="PF13521">
    <property type="entry name" value="AAA_28"/>
    <property type="match status" value="1"/>
</dbReference>
<gene>
    <name evidence="2" type="ORF">FJAP1339_LOCUS9577</name>
</gene>
<proteinExistence type="predicted"/>
<organism evidence="2">
    <name type="scientific">Fibrocapsa japonica</name>
    <dbReference type="NCBI Taxonomy" id="94617"/>
    <lineage>
        <taxon>Eukaryota</taxon>
        <taxon>Sar</taxon>
        <taxon>Stramenopiles</taxon>
        <taxon>Ochrophyta</taxon>
        <taxon>Raphidophyceae</taxon>
        <taxon>Chattonellales</taxon>
        <taxon>Chattonellaceae</taxon>
        <taxon>Fibrocapsa</taxon>
    </lineage>
</organism>
<dbReference type="Gene3D" id="3.40.50.300">
    <property type="entry name" value="P-loop containing nucleotide triphosphate hydrolases"/>
    <property type="match status" value="1"/>
</dbReference>
<dbReference type="GO" id="GO:0005525">
    <property type="term" value="F:GTP binding"/>
    <property type="evidence" value="ECO:0007669"/>
    <property type="project" value="TreeGrafter"/>
</dbReference>
<dbReference type="PANTHER" id="PTHR34932">
    <property type="entry name" value="TRPL TRANSLOCATION DEFECT PROTEIN 14"/>
    <property type="match status" value="1"/>
</dbReference>
<dbReference type="PANTHER" id="PTHR34932:SF1">
    <property type="entry name" value="TRPL TRANSLOCATION DEFECT PROTEIN 14"/>
    <property type="match status" value="1"/>
</dbReference>
<evidence type="ECO:0000313" key="2">
    <source>
        <dbReference type="EMBL" id="CAD9870300.1"/>
    </source>
</evidence>
<feature type="domain" description="NadR/Ttd14 AAA" evidence="1">
    <location>
        <begin position="50"/>
        <end position="229"/>
    </location>
</feature>
<evidence type="ECO:0000259" key="1">
    <source>
        <dbReference type="Pfam" id="PF13521"/>
    </source>
</evidence>
<protein>
    <recommendedName>
        <fullName evidence="1">NadR/Ttd14 AAA domain-containing protein</fullName>
    </recommendedName>
</protein>
<accession>A0A7S2XZZ9</accession>
<dbReference type="GO" id="GO:0035091">
    <property type="term" value="F:phosphatidylinositol binding"/>
    <property type="evidence" value="ECO:0007669"/>
    <property type="project" value="TreeGrafter"/>
</dbReference>
<dbReference type="InterPro" id="IPR038727">
    <property type="entry name" value="NadR/Ttd14_AAA_dom"/>
</dbReference>
<dbReference type="AlphaFoldDB" id="A0A7S2XZZ9"/>
<dbReference type="GO" id="GO:0070300">
    <property type="term" value="F:phosphatidic acid binding"/>
    <property type="evidence" value="ECO:0007669"/>
    <property type="project" value="TreeGrafter"/>
</dbReference>
<sequence length="253" mass="28532">MKTLRPFMCLPSNSFVHILIVYLFCTLLCFTSCGSSFQFAPDFQHTKPYKIVLTGGPCGGKTSSLDVVRQEIENLGYKVMVVPETSTLLQTGGLQFRDACRTTLCAKMLTLQVELEDTFERVCVASGMRNVVLLCDRGTMDCKGYNPPEAWDQAVEQSGYSEQALLERYDLVVHLVSTAIGAERHYTNSNNKIRVETMEQAREQDFRERQSWVKHPNRVIVHNGCSFEAKCQRINAAIKSQLVVRSAVPQDTF</sequence>